<accession>A0AAE0S8V2</accession>
<dbReference type="Proteomes" id="UP001195483">
    <property type="component" value="Unassembled WGS sequence"/>
</dbReference>
<reference evidence="2" key="3">
    <citation type="submission" date="2023-05" db="EMBL/GenBank/DDBJ databases">
        <authorList>
            <person name="Smith C.H."/>
        </authorList>
    </citation>
    <scope>NUCLEOTIDE SEQUENCE</scope>
    <source>
        <strain evidence="2">CHS0354</strain>
        <tissue evidence="2">Mantle</tissue>
    </source>
</reference>
<organism evidence="2 3">
    <name type="scientific">Potamilus streckersoni</name>
    <dbReference type="NCBI Taxonomy" id="2493646"/>
    <lineage>
        <taxon>Eukaryota</taxon>
        <taxon>Metazoa</taxon>
        <taxon>Spiralia</taxon>
        <taxon>Lophotrochozoa</taxon>
        <taxon>Mollusca</taxon>
        <taxon>Bivalvia</taxon>
        <taxon>Autobranchia</taxon>
        <taxon>Heteroconchia</taxon>
        <taxon>Palaeoheterodonta</taxon>
        <taxon>Unionida</taxon>
        <taxon>Unionoidea</taxon>
        <taxon>Unionidae</taxon>
        <taxon>Ambleminae</taxon>
        <taxon>Lampsilini</taxon>
        <taxon>Potamilus</taxon>
    </lineage>
</organism>
<evidence type="ECO:0000313" key="2">
    <source>
        <dbReference type="EMBL" id="KAK3587254.1"/>
    </source>
</evidence>
<comment type="caution">
    <text evidence="2">The sequence shown here is derived from an EMBL/GenBank/DDBJ whole genome shotgun (WGS) entry which is preliminary data.</text>
</comment>
<dbReference type="AlphaFoldDB" id="A0AAE0S8V2"/>
<name>A0AAE0S8V2_9BIVA</name>
<feature type="compositionally biased region" description="Basic and acidic residues" evidence="1">
    <location>
        <begin position="40"/>
        <end position="51"/>
    </location>
</feature>
<reference evidence="2" key="2">
    <citation type="journal article" date="2021" name="Genome Biol. Evol.">
        <title>Developing a high-quality reference genome for a parasitic bivalve with doubly uniparental inheritance (Bivalvia: Unionida).</title>
        <authorList>
            <person name="Smith C.H."/>
        </authorList>
    </citation>
    <scope>NUCLEOTIDE SEQUENCE</scope>
    <source>
        <strain evidence="2">CHS0354</strain>
        <tissue evidence="2">Mantle</tissue>
    </source>
</reference>
<keyword evidence="3" id="KW-1185">Reference proteome</keyword>
<proteinExistence type="predicted"/>
<evidence type="ECO:0000256" key="1">
    <source>
        <dbReference type="SAM" id="MobiDB-lite"/>
    </source>
</evidence>
<protein>
    <submittedName>
        <fullName evidence="2">Uncharacterized protein</fullName>
    </submittedName>
</protein>
<gene>
    <name evidence="2" type="ORF">CHS0354_034398</name>
</gene>
<evidence type="ECO:0000313" key="3">
    <source>
        <dbReference type="Proteomes" id="UP001195483"/>
    </source>
</evidence>
<reference evidence="2" key="1">
    <citation type="journal article" date="2021" name="Genome Biol. Evol.">
        <title>A High-Quality Reference Genome for a Parasitic Bivalve with Doubly Uniparental Inheritance (Bivalvia: Unionida).</title>
        <authorList>
            <person name="Smith C.H."/>
        </authorList>
    </citation>
    <scope>NUCLEOTIDE SEQUENCE</scope>
    <source>
        <strain evidence="2">CHS0354</strain>
    </source>
</reference>
<feature type="region of interest" description="Disordered" evidence="1">
    <location>
        <begin position="40"/>
        <end position="67"/>
    </location>
</feature>
<sequence>MYEVIHKATCSYPPPRSPSSRPRQANMNCMFSNLSEREKAIAGSARQEKGPRPHSQGPAISQISAGARLTERPRLRYKDVFIKDMRTAIIKVND</sequence>
<dbReference type="EMBL" id="JAEAOA010002018">
    <property type="protein sequence ID" value="KAK3587254.1"/>
    <property type="molecule type" value="Genomic_DNA"/>
</dbReference>